<dbReference type="InterPro" id="IPR036390">
    <property type="entry name" value="WH_DNA-bd_sf"/>
</dbReference>
<dbReference type="SUPFAM" id="SSF46785">
    <property type="entry name" value="Winged helix' DNA-binding domain"/>
    <property type="match status" value="1"/>
</dbReference>
<dbReference type="PANTHER" id="PTHR33221">
    <property type="entry name" value="WINGED HELIX-TURN-HELIX TRANSCRIPTIONAL REGULATOR, RRF2 FAMILY"/>
    <property type="match status" value="1"/>
</dbReference>
<dbReference type="EMBL" id="SKFH01000001">
    <property type="protein sequence ID" value="TCZ74780.1"/>
    <property type="molecule type" value="Genomic_DNA"/>
</dbReference>
<dbReference type="InterPro" id="IPR030489">
    <property type="entry name" value="TR_Rrf2-type_CS"/>
</dbReference>
<dbReference type="GO" id="GO:0005829">
    <property type="term" value="C:cytosol"/>
    <property type="evidence" value="ECO:0007669"/>
    <property type="project" value="TreeGrafter"/>
</dbReference>
<name>A0A4R4E7I9_9BACT</name>
<evidence type="ECO:0000313" key="2">
    <source>
        <dbReference type="Proteomes" id="UP000295164"/>
    </source>
</evidence>
<dbReference type="RefSeq" id="WP_131850136.1">
    <property type="nucleotide sequence ID" value="NZ_SKFH01000001.1"/>
</dbReference>
<dbReference type="Gene3D" id="1.10.10.10">
    <property type="entry name" value="Winged helix-like DNA-binding domain superfamily/Winged helix DNA-binding domain"/>
    <property type="match status" value="1"/>
</dbReference>
<sequence>MLSTSCKYALRAAVFLAAHSRQGARAGIRAVSEAIGANEHTTAKILQLLAREGLIESAKGPNGGFSIPPGGKELFLIDIVRVVDGTGLFTECGLGLQKCSDKKPCPIHFSYQAARGQLHQEFCTHTVQGLADDLELGKTFLKRNR</sequence>
<accession>A0A4R4E7I9</accession>
<dbReference type="GO" id="GO:0003700">
    <property type="term" value="F:DNA-binding transcription factor activity"/>
    <property type="evidence" value="ECO:0007669"/>
    <property type="project" value="TreeGrafter"/>
</dbReference>
<dbReference type="InterPro" id="IPR036388">
    <property type="entry name" value="WH-like_DNA-bd_sf"/>
</dbReference>
<keyword evidence="2" id="KW-1185">Reference proteome</keyword>
<dbReference type="Pfam" id="PF02082">
    <property type="entry name" value="Rrf2"/>
    <property type="match status" value="1"/>
</dbReference>
<organism evidence="1 2">
    <name type="scientific">Flaviaesturariibacter aridisoli</name>
    <dbReference type="NCBI Taxonomy" id="2545761"/>
    <lineage>
        <taxon>Bacteria</taxon>
        <taxon>Pseudomonadati</taxon>
        <taxon>Bacteroidota</taxon>
        <taxon>Chitinophagia</taxon>
        <taxon>Chitinophagales</taxon>
        <taxon>Chitinophagaceae</taxon>
        <taxon>Flaviaestuariibacter</taxon>
    </lineage>
</organism>
<dbReference type="OrthoDB" id="9808360at2"/>
<dbReference type="PROSITE" id="PS51197">
    <property type="entry name" value="HTH_RRF2_2"/>
    <property type="match status" value="1"/>
</dbReference>
<gene>
    <name evidence="1" type="ORF">E0486_00305</name>
</gene>
<dbReference type="Proteomes" id="UP000295164">
    <property type="component" value="Unassembled WGS sequence"/>
</dbReference>
<proteinExistence type="predicted"/>
<evidence type="ECO:0000313" key="1">
    <source>
        <dbReference type="EMBL" id="TCZ74780.1"/>
    </source>
</evidence>
<dbReference type="PANTHER" id="PTHR33221:SF13">
    <property type="entry name" value="TRANSCRIPTIONAL REGULATOR-RELATED"/>
    <property type="match status" value="1"/>
</dbReference>
<dbReference type="PROSITE" id="PS01332">
    <property type="entry name" value="HTH_RRF2_1"/>
    <property type="match status" value="1"/>
</dbReference>
<protein>
    <submittedName>
        <fullName evidence="1">Rrf2 family transcriptional regulator</fullName>
    </submittedName>
</protein>
<comment type="caution">
    <text evidence="1">The sequence shown here is derived from an EMBL/GenBank/DDBJ whole genome shotgun (WGS) entry which is preliminary data.</text>
</comment>
<dbReference type="AlphaFoldDB" id="A0A4R4E7I9"/>
<reference evidence="1 2" key="1">
    <citation type="submission" date="2019-03" db="EMBL/GenBank/DDBJ databases">
        <authorList>
            <person name="Kim M.K.M."/>
        </authorList>
    </citation>
    <scope>NUCLEOTIDE SEQUENCE [LARGE SCALE GENOMIC DNA]</scope>
    <source>
        <strain evidence="1 2">17J68-15</strain>
    </source>
</reference>
<dbReference type="InterPro" id="IPR000944">
    <property type="entry name" value="Tscrpt_reg_Rrf2"/>
</dbReference>